<gene>
    <name evidence="2" type="ORF">MBM_07357</name>
</gene>
<feature type="region of interest" description="Disordered" evidence="1">
    <location>
        <begin position="224"/>
        <end position="248"/>
    </location>
</feature>
<dbReference type="eggNOG" id="ENOG502SHT4">
    <property type="taxonomic scope" value="Eukaryota"/>
</dbReference>
<keyword evidence="3" id="KW-1185">Reference proteome</keyword>
<dbReference type="InParanoid" id="K1WNZ9"/>
<sequence>MASYGAGSGEPRRKVPLKVTDTQEEPFQSINTRFTTPPFAPWQAKSAKCQTRENDTLQTILKKILSVQSVVSTSSSPAQTNQDPSSDLSLQLFSNIGFGSCDVVFAQLGTVHVAKRENDEGSQSAALWNDFRVRTKAEQGFKVASLSSFSTVYIPWPLSCVSHMDTAWWLFNAHHGFLSGHYPIWTLDSSQLADVRKDHALARNHPRITDLYCPEHMKESHLASPRNNDCLEKKPIQSRSVNAKTTAE</sequence>
<dbReference type="KEGG" id="mbe:MBM_07357"/>
<dbReference type="HOGENOM" id="CLU_1120362_0_0_1"/>
<evidence type="ECO:0000313" key="2">
    <source>
        <dbReference type="EMBL" id="EKD14636.1"/>
    </source>
</evidence>
<dbReference type="AlphaFoldDB" id="K1WNZ9"/>
<accession>K1WNZ9</accession>
<dbReference type="OrthoDB" id="3545888at2759"/>
<dbReference type="EMBL" id="JH921445">
    <property type="protein sequence ID" value="EKD14636.1"/>
    <property type="molecule type" value="Genomic_DNA"/>
</dbReference>
<dbReference type="Proteomes" id="UP000006753">
    <property type="component" value="Unassembled WGS sequence"/>
</dbReference>
<protein>
    <submittedName>
        <fullName evidence="2">Uncharacterized protein</fullName>
    </submittedName>
</protein>
<evidence type="ECO:0000256" key="1">
    <source>
        <dbReference type="SAM" id="MobiDB-lite"/>
    </source>
</evidence>
<organism evidence="2 3">
    <name type="scientific">Marssonina brunnea f. sp. multigermtubi (strain MB_m1)</name>
    <name type="common">Marssonina leaf spot fungus</name>
    <dbReference type="NCBI Taxonomy" id="1072389"/>
    <lineage>
        <taxon>Eukaryota</taxon>
        <taxon>Fungi</taxon>
        <taxon>Dikarya</taxon>
        <taxon>Ascomycota</taxon>
        <taxon>Pezizomycotina</taxon>
        <taxon>Leotiomycetes</taxon>
        <taxon>Helotiales</taxon>
        <taxon>Drepanopezizaceae</taxon>
        <taxon>Drepanopeziza</taxon>
    </lineage>
</organism>
<proteinExistence type="predicted"/>
<feature type="compositionally biased region" description="Polar residues" evidence="1">
    <location>
        <begin position="25"/>
        <end position="35"/>
    </location>
</feature>
<feature type="compositionally biased region" description="Polar residues" evidence="1">
    <location>
        <begin position="237"/>
        <end position="248"/>
    </location>
</feature>
<reference evidence="2 3" key="1">
    <citation type="journal article" date="2012" name="BMC Genomics">
        <title>Sequencing the genome of Marssonina brunnea reveals fungus-poplar co-evolution.</title>
        <authorList>
            <person name="Zhu S."/>
            <person name="Cao Y.-Z."/>
            <person name="Jiang C."/>
            <person name="Tan B.-Y."/>
            <person name="Wang Z."/>
            <person name="Feng S."/>
            <person name="Zhang L."/>
            <person name="Su X.-H."/>
            <person name="Brejova B."/>
            <person name="Vinar T."/>
            <person name="Xu M."/>
            <person name="Wang M.-X."/>
            <person name="Zhang S.-G."/>
            <person name="Huang M.-R."/>
            <person name="Wu R."/>
            <person name="Zhou Y."/>
        </authorList>
    </citation>
    <scope>NUCLEOTIDE SEQUENCE [LARGE SCALE GENOMIC DNA]</scope>
    <source>
        <strain evidence="2 3">MB_m1</strain>
    </source>
</reference>
<feature type="region of interest" description="Disordered" evidence="1">
    <location>
        <begin position="1"/>
        <end position="43"/>
    </location>
</feature>
<name>K1WNZ9_MARBU</name>
<evidence type="ECO:0000313" key="3">
    <source>
        <dbReference type="Proteomes" id="UP000006753"/>
    </source>
</evidence>